<dbReference type="InterPro" id="IPR014748">
    <property type="entry name" value="Enoyl-CoA_hydra_C"/>
</dbReference>
<dbReference type="Gene3D" id="1.10.12.10">
    <property type="entry name" value="Lyase 2-enoyl-coa Hydratase, Chain A, domain 2"/>
    <property type="match status" value="1"/>
</dbReference>
<dbReference type="Proteomes" id="UP000261540">
    <property type="component" value="Unplaced"/>
</dbReference>
<name>A0A3B3RES0_9TELE</name>
<dbReference type="Pfam" id="PF00378">
    <property type="entry name" value="ECH_1"/>
    <property type="match status" value="1"/>
</dbReference>
<reference evidence="3" key="2">
    <citation type="submission" date="2025-09" db="UniProtKB">
        <authorList>
            <consortium name="Ensembl"/>
        </authorList>
    </citation>
    <scope>IDENTIFICATION</scope>
</reference>
<dbReference type="PANTHER" id="PTHR15503">
    <property type="entry name" value="LDOC1 RELATED"/>
    <property type="match status" value="1"/>
</dbReference>
<dbReference type="PANTHER" id="PTHR15503:SF22">
    <property type="entry name" value="TRANSPOSON TY3-I GAG POLYPROTEIN"/>
    <property type="match status" value="1"/>
</dbReference>
<dbReference type="Gene3D" id="3.90.226.10">
    <property type="entry name" value="2-enoyl-CoA Hydratase, Chain A, domain 1"/>
    <property type="match status" value="1"/>
</dbReference>
<dbReference type="InterPro" id="IPR029045">
    <property type="entry name" value="ClpP/crotonase-like_dom_sf"/>
</dbReference>
<evidence type="ECO:0000313" key="3">
    <source>
        <dbReference type="Ensembl" id="ENSPKIP00000017107.1"/>
    </source>
</evidence>
<accession>A0A3B3RES0</accession>
<comment type="similarity">
    <text evidence="1">Belongs to the enoyl-CoA hydratase/isomerase family.</text>
</comment>
<dbReference type="AlphaFoldDB" id="A0A3B3RES0"/>
<protein>
    <submittedName>
        <fullName evidence="3">Enoyl CoA hydratase, short chain, 1, mitochondrial</fullName>
    </submittedName>
</protein>
<evidence type="ECO:0000256" key="1">
    <source>
        <dbReference type="ARBA" id="ARBA00005254"/>
    </source>
</evidence>
<reference evidence="3" key="1">
    <citation type="submission" date="2025-08" db="UniProtKB">
        <authorList>
            <consortium name="Ensembl"/>
        </authorList>
    </citation>
    <scope>IDENTIFICATION</scope>
</reference>
<dbReference type="InterPro" id="IPR043502">
    <property type="entry name" value="DNA/RNA_pol_sf"/>
</dbReference>
<dbReference type="GO" id="GO:0004300">
    <property type="term" value="F:enoyl-CoA hydratase activity"/>
    <property type="evidence" value="ECO:0007669"/>
    <property type="project" value="UniProtKB-ARBA"/>
</dbReference>
<dbReference type="SUPFAM" id="SSF56672">
    <property type="entry name" value="DNA/RNA polymerases"/>
    <property type="match status" value="1"/>
</dbReference>
<dbReference type="FunFam" id="1.10.12.10:FF:000001">
    <property type="entry name" value="Probable enoyl-CoA hydratase, mitochondrial"/>
    <property type="match status" value="1"/>
</dbReference>
<sequence>MILEEYHKFWKVFSKVEAYGLPPHRPSDCAIELLEGATLPRSCFYALSRSEEESIRTYISEALEQGIIRPSTSPVAAGFFFVGKKDGGLCPCIDYRPLNAITKKRRKPLPLIPSALEKLRQAKIFTKLDLRSAFNLVRIQATDSGIDHARNLDFPLVIKDFQTLPERSVVTEMQNWTFPACYSVNFLSHWNSFLYGAVRAARNSPGNHSWCGGTQRLTRAVGKSLAMEMVLTEKRLTAQEAKQLVPEAIRWGEKIASNSKVIFAMAKEAINAAFELPLADGNRLEKWLFHATFATQDRKEGMTAFRTPVFKDK</sequence>
<evidence type="ECO:0000256" key="2">
    <source>
        <dbReference type="ARBA" id="ARBA00023239"/>
    </source>
</evidence>
<dbReference type="InterPro" id="IPR043128">
    <property type="entry name" value="Rev_trsase/Diguanyl_cyclase"/>
</dbReference>
<dbReference type="CDD" id="cd01647">
    <property type="entry name" value="RT_LTR"/>
    <property type="match status" value="1"/>
</dbReference>
<dbReference type="Ensembl" id="ENSPKIT00000041614.1">
    <property type="protein sequence ID" value="ENSPKIP00000017107.1"/>
    <property type="gene ID" value="ENSPKIG00000003157.1"/>
</dbReference>
<dbReference type="Gene3D" id="3.30.70.270">
    <property type="match status" value="1"/>
</dbReference>
<organism evidence="3 4">
    <name type="scientific">Paramormyrops kingsleyae</name>
    <dbReference type="NCBI Taxonomy" id="1676925"/>
    <lineage>
        <taxon>Eukaryota</taxon>
        <taxon>Metazoa</taxon>
        <taxon>Chordata</taxon>
        <taxon>Craniata</taxon>
        <taxon>Vertebrata</taxon>
        <taxon>Euteleostomi</taxon>
        <taxon>Actinopterygii</taxon>
        <taxon>Neopterygii</taxon>
        <taxon>Teleostei</taxon>
        <taxon>Osteoglossocephala</taxon>
        <taxon>Osteoglossomorpha</taxon>
        <taxon>Osteoglossiformes</taxon>
        <taxon>Mormyridae</taxon>
        <taxon>Paramormyrops</taxon>
    </lineage>
</organism>
<dbReference type="InterPro" id="IPR001753">
    <property type="entry name" value="Enoyl-CoA_hydra/iso"/>
</dbReference>
<proteinExistence type="inferred from homology"/>
<dbReference type="InterPro" id="IPR032567">
    <property type="entry name" value="RTL1-rel"/>
</dbReference>
<dbReference type="Gene3D" id="3.10.10.10">
    <property type="entry name" value="HIV Type 1 Reverse Transcriptase, subunit A, domain 1"/>
    <property type="match status" value="1"/>
</dbReference>
<dbReference type="SUPFAM" id="SSF52096">
    <property type="entry name" value="ClpP/crotonase"/>
    <property type="match status" value="1"/>
</dbReference>
<keyword evidence="4" id="KW-1185">Reference proteome</keyword>
<keyword evidence="2" id="KW-0456">Lyase</keyword>
<evidence type="ECO:0000313" key="4">
    <source>
        <dbReference type="Proteomes" id="UP000261540"/>
    </source>
</evidence>
<dbReference type="GeneTree" id="ENSGT00940000157609"/>
<dbReference type="STRING" id="1676925.ENSPKIP00000017107"/>